<dbReference type="Gene3D" id="3.75.10.10">
    <property type="entry name" value="L-arginine/glycine Amidinotransferase, Chain A"/>
    <property type="match status" value="1"/>
</dbReference>
<evidence type="ECO:0000313" key="2">
    <source>
        <dbReference type="Proteomes" id="UP001141950"/>
    </source>
</evidence>
<proteinExistence type="predicted"/>
<dbReference type="Pfam" id="PF19420">
    <property type="entry name" value="DDAH_eukar"/>
    <property type="match status" value="1"/>
</dbReference>
<dbReference type="EMBL" id="JANIPJ010000030">
    <property type="protein sequence ID" value="MCR2807630.1"/>
    <property type="molecule type" value="Genomic_DNA"/>
</dbReference>
<organism evidence="1 2">
    <name type="scientific">Paenibacillus soyae</name>
    <dbReference type="NCBI Taxonomy" id="2969249"/>
    <lineage>
        <taxon>Bacteria</taxon>
        <taxon>Bacillati</taxon>
        <taxon>Bacillota</taxon>
        <taxon>Bacilli</taxon>
        <taxon>Bacillales</taxon>
        <taxon>Paenibacillaceae</taxon>
        <taxon>Paenibacillus</taxon>
    </lineage>
</organism>
<evidence type="ECO:0000313" key="1">
    <source>
        <dbReference type="EMBL" id="MCR2807630.1"/>
    </source>
</evidence>
<reference evidence="1" key="1">
    <citation type="submission" date="2022-08" db="EMBL/GenBank/DDBJ databases">
        <title>The genomic sequence of strain Paenibacillus sp. SCIV0701.</title>
        <authorList>
            <person name="Zhao H."/>
        </authorList>
    </citation>
    <scope>NUCLEOTIDE SEQUENCE</scope>
    <source>
        <strain evidence="1">SCIV0701</strain>
    </source>
</reference>
<dbReference type="GO" id="GO:0019546">
    <property type="term" value="P:L-arginine deiminase pathway"/>
    <property type="evidence" value="ECO:0007669"/>
    <property type="project" value="TreeGrafter"/>
</dbReference>
<sequence>MKPDMERYLSREHVTLPFHEKRLLRDIWGDAPGVSDEFGKIRMVMMHRPGQEVLQLHEKGRDIKPRTIAAEQTHMKGTTPEAIKPPATPDLNVLLSQFDALQRVLKDEGITIIPLEGRSDFWPERLYCRDLGMAIPGGVILTRLALALRYGETPLAMQTISKHNVPIIGMIQGSGFAEGGNFMMLDPSTAIIGRTERTNTEGIEQVRHLLALRDIQLLVVDLPSSIIHLDEAFLMLDRKLALVHTALLPYWFLIELHLRGIELIHVDPRDPPLTINALTVAPGRVLMSSDGERTIKLLESQGVTAIPVEVNEIYKLGGGLHCLALPLIRD</sequence>
<dbReference type="SUPFAM" id="SSF55909">
    <property type="entry name" value="Pentein"/>
    <property type="match status" value="1"/>
</dbReference>
<gene>
    <name evidence="1" type="ORF">NQZ67_27445</name>
</gene>
<dbReference type="RefSeq" id="WP_257452262.1">
    <property type="nucleotide sequence ID" value="NZ_JANIPJ010000030.1"/>
</dbReference>
<name>A0A9X2MWA1_9BACL</name>
<dbReference type="AlphaFoldDB" id="A0A9X2MWA1"/>
<comment type="caution">
    <text evidence="1">The sequence shown here is derived from an EMBL/GenBank/DDBJ whole genome shotgun (WGS) entry which is preliminary data.</text>
</comment>
<keyword evidence="2" id="KW-1185">Reference proteome</keyword>
<dbReference type="PANTHER" id="PTHR47271:SF2">
    <property type="entry name" value="ARGININE DEIMINASE"/>
    <property type="match status" value="1"/>
</dbReference>
<dbReference type="GO" id="GO:0016990">
    <property type="term" value="F:arginine deiminase activity"/>
    <property type="evidence" value="ECO:0007669"/>
    <property type="project" value="TreeGrafter"/>
</dbReference>
<dbReference type="PANTHER" id="PTHR47271">
    <property type="entry name" value="ARGININE DEIMINASE"/>
    <property type="match status" value="1"/>
</dbReference>
<dbReference type="Proteomes" id="UP001141950">
    <property type="component" value="Unassembled WGS sequence"/>
</dbReference>
<protein>
    <submittedName>
        <fullName evidence="1">Arginine deiminase family protein</fullName>
    </submittedName>
</protein>
<accession>A0A9X2MWA1</accession>